<dbReference type="GeneID" id="36592665"/>
<dbReference type="PANTHER" id="PTHR36986:SF1">
    <property type="entry name" value="UPF0643 PROTEIN PB2B2.08"/>
    <property type="match status" value="1"/>
</dbReference>
<dbReference type="AlphaFoldDB" id="A0A2J6TM13"/>
<proteinExistence type="predicted"/>
<name>A0A2J6TM13_9HELO</name>
<protein>
    <submittedName>
        <fullName evidence="1">Uncharacterized protein</fullName>
    </submittedName>
</protein>
<accession>A0A2J6TM13</accession>
<dbReference type="InterPro" id="IPR011008">
    <property type="entry name" value="Dimeric_a/b-barrel"/>
</dbReference>
<dbReference type="RefSeq" id="XP_024740975.1">
    <property type="nucleotide sequence ID" value="XM_024884588.1"/>
</dbReference>
<dbReference type="OrthoDB" id="2140489at2759"/>
<keyword evidence="2" id="KW-1185">Reference proteome</keyword>
<dbReference type="EMBL" id="KZ613774">
    <property type="protein sequence ID" value="PMD64071.1"/>
    <property type="molecule type" value="Genomic_DNA"/>
</dbReference>
<organism evidence="1 2">
    <name type="scientific">Hyaloscypha bicolor E</name>
    <dbReference type="NCBI Taxonomy" id="1095630"/>
    <lineage>
        <taxon>Eukaryota</taxon>
        <taxon>Fungi</taxon>
        <taxon>Dikarya</taxon>
        <taxon>Ascomycota</taxon>
        <taxon>Pezizomycotina</taxon>
        <taxon>Leotiomycetes</taxon>
        <taxon>Helotiales</taxon>
        <taxon>Hyaloscyphaceae</taxon>
        <taxon>Hyaloscypha</taxon>
        <taxon>Hyaloscypha bicolor</taxon>
    </lineage>
</organism>
<sequence>MTNSQPTDSDEKDLLQVSPYEEEPHLLDLSTLDTANQLLAKALVCMKNLREDFATADYQQSFNWSEIIDSLRKLAAGSDIEWKEAAFYIVVFRSQIPPTTAYTDLGVLDQPAHAEAMKSGGFLKYWFGKPDRNGRNLATCVWRSQEDARKGSIGAAHRRAASATRYLYSEWKIERLRLLIKDGAHEWEISQWTD</sequence>
<dbReference type="Proteomes" id="UP000235371">
    <property type="component" value="Unassembled WGS sequence"/>
</dbReference>
<evidence type="ECO:0000313" key="1">
    <source>
        <dbReference type="EMBL" id="PMD64071.1"/>
    </source>
</evidence>
<dbReference type="SUPFAM" id="SSF54909">
    <property type="entry name" value="Dimeric alpha+beta barrel"/>
    <property type="match status" value="1"/>
</dbReference>
<reference evidence="1 2" key="1">
    <citation type="submission" date="2016-04" db="EMBL/GenBank/DDBJ databases">
        <title>A degradative enzymes factory behind the ericoid mycorrhizal symbiosis.</title>
        <authorList>
            <consortium name="DOE Joint Genome Institute"/>
            <person name="Martino E."/>
            <person name="Morin E."/>
            <person name="Grelet G."/>
            <person name="Kuo A."/>
            <person name="Kohler A."/>
            <person name="Daghino S."/>
            <person name="Barry K."/>
            <person name="Choi C."/>
            <person name="Cichocki N."/>
            <person name="Clum A."/>
            <person name="Copeland A."/>
            <person name="Hainaut M."/>
            <person name="Haridas S."/>
            <person name="Labutti K."/>
            <person name="Lindquist E."/>
            <person name="Lipzen A."/>
            <person name="Khouja H.-R."/>
            <person name="Murat C."/>
            <person name="Ohm R."/>
            <person name="Olson A."/>
            <person name="Spatafora J."/>
            <person name="Veneault-Fourrey C."/>
            <person name="Henrissat B."/>
            <person name="Grigoriev I."/>
            <person name="Martin F."/>
            <person name="Perotto S."/>
        </authorList>
    </citation>
    <scope>NUCLEOTIDE SEQUENCE [LARGE SCALE GENOMIC DNA]</scope>
    <source>
        <strain evidence="1 2">E</strain>
    </source>
</reference>
<dbReference type="PANTHER" id="PTHR36986">
    <property type="entry name" value="UPF0643 PROTEIN PB2B2.08"/>
    <property type="match status" value="1"/>
</dbReference>
<evidence type="ECO:0000313" key="2">
    <source>
        <dbReference type="Proteomes" id="UP000235371"/>
    </source>
</evidence>
<gene>
    <name evidence="1" type="ORF">K444DRAFT_641176</name>
</gene>
<dbReference type="InParanoid" id="A0A2J6TM13"/>